<dbReference type="InterPro" id="IPR044742">
    <property type="entry name" value="DEAD/DEAH_RhlB"/>
</dbReference>
<dbReference type="SMART" id="SM00490">
    <property type="entry name" value="HELICc"/>
    <property type="match status" value="1"/>
</dbReference>
<dbReference type="EC" id="3.6.4.13" evidence="1"/>
<evidence type="ECO:0000256" key="10">
    <source>
        <dbReference type="PROSITE-ProRule" id="PRU00552"/>
    </source>
</evidence>
<evidence type="ECO:0000256" key="8">
    <source>
        <dbReference type="ARBA" id="ARBA00047984"/>
    </source>
</evidence>
<accession>A0A412PG49</accession>
<feature type="compositionally biased region" description="Basic residues" evidence="12">
    <location>
        <begin position="425"/>
        <end position="436"/>
    </location>
</feature>
<feature type="compositionally biased region" description="Basic and acidic residues" evidence="12">
    <location>
        <begin position="375"/>
        <end position="385"/>
    </location>
</feature>
<dbReference type="Gene3D" id="3.40.50.300">
    <property type="entry name" value="P-loop containing nucleotide triphosphate hydrolases"/>
    <property type="match status" value="2"/>
</dbReference>
<dbReference type="RefSeq" id="WP_118764887.1">
    <property type="nucleotide sequence ID" value="NZ_CABJCF010000002.1"/>
</dbReference>
<evidence type="ECO:0000256" key="1">
    <source>
        <dbReference type="ARBA" id="ARBA00012552"/>
    </source>
</evidence>
<feature type="compositionally biased region" description="Basic residues" evidence="12">
    <location>
        <begin position="405"/>
        <end position="414"/>
    </location>
</feature>
<feature type="short sequence motif" description="Q motif" evidence="10">
    <location>
        <begin position="1"/>
        <end position="29"/>
    </location>
</feature>
<dbReference type="PROSITE" id="PS51194">
    <property type="entry name" value="HELICASE_CTER"/>
    <property type="match status" value="1"/>
</dbReference>
<comment type="catalytic activity">
    <reaction evidence="8">
        <text>ATP + H2O = ADP + phosphate + H(+)</text>
        <dbReference type="Rhea" id="RHEA:13065"/>
        <dbReference type="ChEBI" id="CHEBI:15377"/>
        <dbReference type="ChEBI" id="CHEBI:15378"/>
        <dbReference type="ChEBI" id="CHEBI:30616"/>
        <dbReference type="ChEBI" id="CHEBI:43474"/>
        <dbReference type="ChEBI" id="CHEBI:456216"/>
        <dbReference type="EC" id="3.6.4.13"/>
    </reaction>
</comment>
<dbReference type="PANTHER" id="PTHR47959">
    <property type="entry name" value="ATP-DEPENDENT RNA HELICASE RHLE-RELATED"/>
    <property type="match status" value="1"/>
</dbReference>
<dbReference type="CDD" id="cd00268">
    <property type="entry name" value="DEADc"/>
    <property type="match status" value="1"/>
</dbReference>
<evidence type="ECO:0000256" key="2">
    <source>
        <dbReference type="ARBA" id="ARBA00022490"/>
    </source>
</evidence>
<dbReference type="InterPro" id="IPR001650">
    <property type="entry name" value="Helicase_C-like"/>
</dbReference>
<gene>
    <name evidence="16" type="ORF">DWX20_06330</name>
</gene>
<feature type="domain" description="Helicase ATP-binding" evidence="13">
    <location>
        <begin position="32"/>
        <end position="203"/>
    </location>
</feature>
<keyword evidence="4 11" id="KW-0378">Hydrolase</keyword>
<sequence>MNFTDLELKEPILSAVNKAKYETPSPIQEKAIPVMLEGKDIVACAQTGTGKTAAFALPILNKLEYKKKHQIRALVLTPTRELAVQIFENFKKFGRYLKLRACCVYGGAPSGPQRKALRSGCDILIATPGRLNDFMVQGEIILSDIEVFVLDEADRMLDMGFIGDVRTIASSIPEARQTVMFSATMPKEIKELANELLHDPVDIRVAPPASPAETITQYLVYCEKADKKRVLKDMLVSPEVTKAIVFTRTKIGADRLTKKLIEDGIKVLTIHGDKTQGQRQNALQRFRTNQVDVLVATDVAARGIDISDISHVFNYDLPEEDESYIHRIGRAGRAGKEGISISLCCHEELGLLASIEKMLKKEIPLIRTEYSIELKRKKASADKSNRRPSFKKKLDSRSGSDKSKKRDKNKRDNKKKCDDGASNKSMHKSTKPNKSRKPTDRKPRHQTKNYKPRRKNRDR</sequence>
<keyword evidence="3 11" id="KW-0547">Nucleotide-binding</keyword>
<evidence type="ECO:0000256" key="9">
    <source>
        <dbReference type="ARBA" id="ARBA00067932"/>
    </source>
</evidence>
<evidence type="ECO:0000259" key="13">
    <source>
        <dbReference type="PROSITE" id="PS51192"/>
    </source>
</evidence>
<reference evidence="16 17" key="1">
    <citation type="submission" date="2018-08" db="EMBL/GenBank/DDBJ databases">
        <title>A genome reference for cultivated species of the human gut microbiota.</title>
        <authorList>
            <person name="Zou Y."/>
            <person name="Xue W."/>
            <person name="Luo G."/>
        </authorList>
    </citation>
    <scope>NUCLEOTIDE SEQUENCE [LARGE SCALE GENOMIC DNA]</scope>
    <source>
        <strain evidence="16 17">AF18-46</strain>
    </source>
</reference>
<feature type="domain" description="DEAD-box RNA helicase Q" evidence="15">
    <location>
        <begin position="1"/>
        <end position="29"/>
    </location>
</feature>
<dbReference type="InterPro" id="IPR014014">
    <property type="entry name" value="RNA_helicase_DEAD_Q_motif"/>
</dbReference>
<evidence type="ECO:0000256" key="4">
    <source>
        <dbReference type="ARBA" id="ARBA00022801"/>
    </source>
</evidence>
<proteinExistence type="inferred from homology"/>
<dbReference type="AlphaFoldDB" id="A0A412PG49"/>
<dbReference type="InterPro" id="IPR011545">
    <property type="entry name" value="DEAD/DEAH_box_helicase_dom"/>
</dbReference>
<dbReference type="GO" id="GO:0005524">
    <property type="term" value="F:ATP binding"/>
    <property type="evidence" value="ECO:0007669"/>
    <property type="project" value="UniProtKB-KW"/>
</dbReference>
<comment type="similarity">
    <text evidence="7 11">Belongs to the DEAD box helicase family.</text>
</comment>
<evidence type="ECO:0000313" key="17">
    <source>
        <dbReference type="Proteomes" id="UP000284731"/>
    </source>
</evidence>
<evidence type="ECO:0000259" key="15">
    <source>
        <dbReference type="PROSITE" id="PS51195"/>
    </source>
</evidence>
<dbReference type="Proteomes" id="UP000284731">
    <property type="component" value="Unassembled WGS sequence"/>
</dbReference>
<dbReference type="SMART" id="SM00487">
    <property type="entry name" value="DEXDc"/>
    <property type="match status" value="1"/>
</dbReference>
<organism evidence="16 17">
    <name type="scientific">Solobacterium moorei</name>
    <dbReference type="NCBI Taxonomy" id="102148"/>
    <lineage>
        <taxon>Bacteria</taxon>
        <taxon>Bacillati</taxon>
        <taxon>Bacillota</taxon>
        <taxon>Erysipelotrichia</taxon>
        <taxon>Erysipelotrichales</taxon>
        <taxon>Erysipelotrichaceae</taxon>
        <taxon>Solobacterium</taxon>
    </lineage>
</organism>
<dbReference type="GO" id="GO:0016787">
    <property type="term" value="F:hydrolase activity"/>
    <property type="evidence" value="ECO:0007669"/>
    <property type="project" value="UniProtKB-KW"/>
</dbReference>
<evidence type="ECO:0000256" key="5">
    <source>
        <dbReference type="ARBA" id="ARBA00022806"/>
    </source>
</evidence>
<name>A0A412PG49_9FIRM</name>
<comment type="caution">
    <text evidence="16">The sequence shown here is derived from an EMBL/GenBank/DDBJ whole genome shotgun (WGS) entry which is preliminary data.</text>
</comment>
<evidence type="ECO:0000256" key="7">
    <source>
        <dbReference type="ARBA" id="ARBA00038437"/>
    </source>
</evidence>
<evidence type="ECO:0000259" key="14">
    <source>
        <dbReference type="PROSITE" id="PS51194"/>
    </source>
</evidence>
<dbReference type="InterPro" id="IPR014001">
    <property type="entry name" value="Helicase_ATP-bd"/>
</dbReference>
<evidence type="ECO:0000256" key="6">
    <source>
        <dbReference type="ARBA" id="ARBA00022840"/>
    </source>
</evidence>
<evidence type="ECO:0000313" key="16">
    <source>
        <dbReference type="EMBL" id="RGT56420.1"/>
    </source>
</evidence>
<dbReference type="Pfam" id="PF00271">
    <property type="entry name" value="Helicase_C"/>
    <property type="match status" value="1"/>
</dbReference>
<dbReference type="GO" id="GO:0003723">
    <property type="term" value="F:RNA binding"/>
    <property type="evidence" value="ECO:0007669"/>
    <property type="project" value="UniProtKB-ARBA"/>
</dbReference>
<evidence type="ECO:0000256" key="11">
    <source>
        <dbReference type="RuleBase" id="RU000492"/>
    </source>
</evidence>
<feature type="compositionally biased region" description="Basic residues" evidence="12">
    <location>
        <begin position="442"/>
        <end position="459"/>
    </location>
</feature>
<dbReference type="InterPro" id="IPR050079">
    <property type="entry name" value="DEAD_box_RNA_helicase"/>
</dbReference>
<dbReference type="CDD" id="cd18787">
    <property type="entry name" value="SF2_C_DEAD"/>
    <property type="match status" value="1"/>
</dbReference>
<dbReference type="PROSITE" id="PS00039">
    <property type="entry name" value="DEAD_ATP_HELICASE"/>
    <property type="match status" value="1"/>
</dbReference>
<feature type="domain" description="Helicase C-terminal" evidence="14">
    <location>
        <begin position="214"/>
        <end position="380"/>
    </location>
</feature>
<evidence type="ECO:0000256" key="12">
    <source>
        <dbReference type="SAM" id="MobiDB-lite"/>
    </source>
</evidence>
<dbReference type="PROSITE" id="PS51195">
    <property type="entry name" value="Q_MOTIF"/>
    <property type="match status" value="1"/>
</dbReference>
<keyword evidence="2" id="KW-0963">Cytoplasm</keyword>
<dbReference type="InterPro" id="IPR000629">
    <property type="entry name" value="RNA-helicase_DEAD-box_CS"/>
</dbReference>
<evidence type="ECO:0000256" key="3">
    <source>
        <dbReference type="ARBA" id="ARBA00022741"/>
    </source>
</evidence>
<feature type="region of interest" description="Disordered" evidence="12">
    <location>
        <begin position="375"/>
        <end position="459"/>
    </location>
</feature>
<dbReference type="InterPro" id="IPR027417">
    <property type="entry name" value="P-loop_NTPase"/>
</dbReference>
<dbReference type="GO" id="GO:0003724">
    <property type="term" value="F:RNA helicase activity"/>
    <property type="evidence" value="ECO:0007669"/>
    <property type="project" value="UniProtKB-EC"/>
</dbReference>
<dbReference type="PANTHER" id="PTHR47959:SF13">
    <property type="entry name" value="ATP-DEPENDENT RNA HELICASE RHLE"/>
    <property type="match status" value="1"/>
</dbReference>
<dbReference type="FunFam" id="3.40.50.300:FF:000108">
    <property type="entry name" value="ATP-dependent RNA helicase RhlE"/>
    <property type="match status" value="1"/>
</dbReference>
<feature type="compositionally biased region" description="Basic and acidic residues" evidence="12">
    <location>
        <begin position="392"/>
        <end position="404"/>
    </location>
</feature>
<dbReference type="Pfam" id="PF00270">
    <property type="entry name" value="DEAD"/>
    <property type="match status" value="1"/>
</dbReference>
<keyword evidence="5 11" id="KW-0347">Helicase</keyword>
<protein>
    <recommendedName>
        <fullName evidence="9">ATP-dependent RNA helicase CshA</fullName>
        <ecNumber evidence="1">3.6.4.13</ecNumber>
    </recommendedName>
</protein>
<dbReference type="EMBL" id="QRWX01000002">
    <property type="protein sequence ID" value="RGT56420.1"/>
    <property type="molecule type" value="Genomic_DNA"/>
</dbReference>
<dbReference type="SUPFAM" id="SSF52540">
    <property type="entry name" value="P-loop containing nucleoside triphosphate hydrolases"/>
    <property type="match status" value="1"/>
</dbReference>
<dbReference type="PROSITE" id="PS51192">
    <property type="entry name" value="HELICASE_ATP_BIND_1"/>
    <property type="match status" value="1"/>
</dbReference>
<dbReference type="GO" id="GO:0005829">
    <property type="term" value="C:cytosol"/>
    <property type="evidence" value="ECO:0007669"/>
    <property type="project" value="TreeGrafter"/>
</dbReference>
<keyword evidence="6 11" id="KW-0067">ATP-binding</keyword>